<feature type="region of interest" description="Disordered" evidence="1">
    <location>
        <begin position="1"/>
        <end position="20"/>
    </location>
</feature>
<proteinExistence type="predicted"/>
<reference evidence="2" key="2">
    <citation type="submission" date="2023-06" db="EMBL/GenBank/DDBJ databases">
        <authorList>
            <person name="Kobayashi Y."/>
            <person name="Kayamori A."/>
            <person name="Aoki K."/>
            <person name="Shiwa Y."/>
            <person name="Fujita N."/>
            <person name="Sugita T."/>
            <person name="Iwasaki W."/>
            <person name="Tanaka N."/>
            <person name="Takashima M."/>
        </authorList>
    </citation>
    <scope>NUCLEOTIDE SEQUENCE</scope>
    <source>
        <strain evidence="2">HIS016</strain>
    </source>
</reference>
<organism evidence="2 3">
    <name type="scientific">Cutaneotrichosporon spelunceum</name>
    <dbReference type="NCBI Taxonomy" id="1672016"/>
    <lineage>
        <taxon>Eukaryota</taxon>
        <taxon>Fungi</taxon>
        <taxon>Dikarya</taxon>
        <taxon>Basidiomycota</taxon>
        <taxon>Agaricomycotina</taxon>
        <taxon>Tremellomycetes</taxon>
        <taxon>Trichosporonales</taxon>
        <taxon>Trichosporonaceae</taxon>
        <taxon>Cutaneotrichosporon</taxon>
    </lineage>
</organism>
<evidence type="ECO:0000313" key="3">
    <source>
        <dbReference type="Proteomes" id="UP001222932"/>
    </source>
</evidence>
<accession>A0AAD3YEK3</accession>
<gene>
    <name evidence="2" type="ORF">CspeluHIS016_0702130</name>
</gene>
<feature type="compositionally biased region" description="Basic residues" evidence="1">
    <location>
        <begin position="87"/>
        <end position="97"/>
    </location>
</feature>
<feature type="region of interest" description="Disordered" evidence="1">
    <location>
        <begin position="87"/>
        <end position="115"/>
    </location>
</feature>
<sequence>MAYPEYVPTPTLPHTSDKADGFEVVSPRTVEHTPEVVSAPTVEQTPDEGVEADLDQAADDLAAVSLVGAPEPASRTVTVVVVGHRKHYGHGSRKGKQHGVSYPPASLGLEHHVPPPFGRDARRACGRRNWPGFQRGRFHRPQHDNYTVDIELPAGIDPADVDWDATLREMRHDERQRQRRKDASGSTSGSTSDTDSSSSESDSTSDSDSEDCCHRYGHVEFCGKFESPRHCGFGHDGEPGFGGFGGFGGSGLSGFGGCGGPGGFGRPPLFRVGPHGGPHGHGPRFGGLRGRGFGRPCHDDPHGRCLNPGHHCPSGHGHPGPHRHPGPRPRHCNCHRRKHAKHPKRRKHSKHRHNRGPCSPAHGY</sequence>
<protein>
    <submittedName>
        <fullName evidence="2">Uncharacterized protein</fullName>
    </submittedName>
</protein>
<feature type="region of interest" description="Disordered" evidence="1">
    <location>
        <begin position="314"/>
        <end position="364"/>
    </location>
</feature>
<dbReference type="Proteomes" id="UP001222932">
    <property type="component" value="Unassembled WGS sequence"/>
</dbReference>
<feature type="region of interest" description="Disordered" evidence="1">
    <location>
        <begin position="172"/>
        <end position="211"/>
    </location>
</feature>
<feature type="compositionally biased region" description="Low complexity" evidence="1">
    <location>
        <begin position="184"/>
        <end position="202"/>
    </location>
</feature>
<evidence type="ECO:0000313" key="2">
    <source>
        <dbReference type="EMBL" id="GMK59198.1"/>
    </source>
</evidence>
<dbReference type="AlphaFoldDB" id="A0AAD3YEK3"/>
<name>A0AAD3YEK3_9TREE</name>
<feature type="compositionally biased region" description="Basic residues" evidence="1">
    <location>
        <begin position="319"/>
        <end position="355"/>
    </location>
</feature>
<evidence type="ECO:0000256" key="1">
    <source>
        <dbReference type="SAM" id="MobiDB-lite"/>
    </source>
</evidence>
<comment type="caution">
    <text evidence="2">The sequence shown here is derived from an EMBL/GenBank/DDBJ whole genome shotgun (WGS) entry which is preliminary data.</text>
</comment>
<keyword evidence="3" id="KW-1185">Reference proteome</keyword>
<reference evidence="2" key="1">
    <citation type="journal article" date="2023" name="BMC Genomics">
        <title>Chromosome-level genome assemblies of Cutaneotrichosporon spp. (Trichosporonales, Basidiomycota) reveal imbalanced evolution between nucleotide sequences and chromosome synteny.</title>
        <authorList>
            <person name="Kobayashi Y."/>
            <person name="Kayamori A."/>
            <person name="Aoki K."/>
            <person name="Shiwa Y."/>
            <person name="Matsutani M."/>
            <person name="Fujita N."/>
            <person name="Sugita T."/>
            <person name="Iwasaki W."/>
            <person name="Tanaka N."/>
            <person name="Takashima M."/>
        </authorList>
    </citation>
    <scope>NUCLEOTIDE SEQUENCE</scope>
    <source>
        <strain evidence="2">HIS016</strain>
    </source>
</reference>
<dbReference type="EMBL" id="BTCM01000007">
    <property type="protein sequence ID" value="GMK59198.1"/>
    <property type="molecule type" value="Genomic_DNA"/>
</dbReference>